<dbReference type="Proteomes" id="UP000030104">
    <property type="component" value="Unassembled WGS sequence"/>
</dbReference>
<sequence length="74" mass="8379">MNRDRILKILRSTNHKNVASVRECFCTSDTFFSISEFDPLSLDHIVACKAFPDQQQLAAIMSQVCSSNVLEQND</sequence>
<dbReference type="EMBL" id="JQGA01000514">
    <property type="protein sequence ID" value="KGO75136.1"/>
    <property type="molecule type" value="Genomic_DNA"/>
</dbReference>
<dbReference type="AlphaFoldDB" id="A0A0A2L7J5"/>
<dbReference type="HOGENOM" id="CLU_2688569_0_0_1"/>
<keyword evidence="2" id="KW-1185">Reference proteome</keyword>
<dbReference type="OrthoDB" id="4062651at2759"/>
<name>A0A0A2L7J5_PENIT</name>
<dbReference type="SUPFAM" id="SSF56112">
    <property type="entry name" value="Protein kinase-like (PK-like)"/>
    <property type="match status" value="1"/>
</dbReference>
<comment type="caution">
    <text evidence="1">The sequence shown here is derived from an EMBL/GenBank/DDBJ whole genome shotgun (WGS) entry which is preliminary data.</text>
</comment>
<dbReference type="PhylomeDB" id="A0A0A2L7J5"/>
<reference evidence="1 2" key="1">
    <citation type="journal article" date="2015" name="Mol. Plant Microbe Interact.">
        <title>Genome, transcriptome, and functional analyses of Penicillium expansum provide new insights into secondary metabolism and pathogenicity.</title>
        <authorList>
            <person name="Ballester A.R."/>
            <person name="Marcet-Houben M."/>
            <person name="Levin E."/>
            <person name="Sela N."/>
            <person name="Selma-Lazaro C."/>
            <person name="Carmona L."/>
            <person name="Wisniewski M."/>
            <person name="Droby S."/>
            <person name="Gonzalez-Candelas L."/>
            <person name="Gabaldon T."/>
        </authorList>
    </citation>
    <scope>NUCLEOTIDE SEQUENCE [LARGE SCALE GENOMIC DNA]</scope>
    <source>
        <strain evidence="1 2">PHI-1</strain>
    </source>
</reference>
<organism evidence="1 2">
    <name type="scientific">Penicillium italicum</name>
    <name type="common">Blue mold</name>
    <dbReference type="NCBI Taxonomy" id="40296"/>
    <lineage>
        <taxon>Eukaryota</taxon>
        <taxon>Fungi</taxon>
        <taxon>Dikarya</taxon>
        <taxon>Ascomycota</taxon>
        <taxon>Pezizomycotina</taxon>
        <taxon>Eurotiomycetes</taxon>
        <taxon>Eurotiomycetidae</taxon>
        <taxon>Eurotiales</taxon>
        <taxon>Aspergillaceae</taxon>
        <taxon>Penicillium</taxon>
    </lineage>
</organism>
<protein>
    <recommendedName>
        <fullName evidence="3">Protein kinase domain-containing protein</fullName>
    </recommendedName>
</protein>
<dbReference type="InterPro" id="IPR011009">
    <property type="entry name" value="Kinase-like_dom_sf"/>
</dbReference>
<evidence type="ECO:0008006" key="3">
    <source>
        <dbReference type="Google" id="ProtNLM"/>
    </source>
</evidence>
<dbReference type="STRING" id="40296.A0A0A2L7J5"/>
<accession>A0A0A2L7J5</accession>
<evidence type="ECO:0000313" key="1">
    <source>
        <dbReference type="EMBL" id="KGO75136.1"/>
    </source>
</evidence>
<evidence type="ECO:0000313" key="2">
    <source>
        <dbReference type="Proteomes" id="UP000030104"/>
    </source>
</evidence>
<gene>
    <name evidence="1" type="ORF">PITC_058060</name>
</gene>
<proteinExistence type="predicted"/>